<dbReference type="Pfam" id="PF12775">
    <property type="entry name" value="AAA_7"/>
    <property type="match status" value="1"/>
</dbReference>
<organism evidence="23">
    <name type="scientific">Trypanosoma vivax (strain Y486)</name>
    <dbReference type="NCBI Taxonomy" id="1055687"/>
    <lineage>
        <taxon>Eukaryota</taxon>
        <taxon>Discoba</taxon>
        <taxon>Euglenozoa</taxon>
        <taxon>Kinetoplastea</taxon>
        <taxon>Metakinetoplastina</taxon>
        <taxon>Trypanosomatida</taxon>
        <taxon>Trypanosomatidae</taxon>
        <taxon>Trypanosoma</taxon>
        <taxon>Duttonella</taxon>
    </lineage>
</organism>
<sequence>MVQLEAVGGDLPRNEVMRRWWKRYRDVSLEGLLKEKNILVDGQLPEEDHCSLQTIIPLHMFDDKGFEELSPSDWMAKRDEDGGVVCRVLLKDEQWRLVPGTVTSWNEENDMLTVRFARGKDAENQSGEDYDSTSELHRLYVCFDAENPRNFADRLESAFRLRKLLESTLREQLIADSIPSDEYQTIDPYALQRIHEMCLNTPKLHEYQSVLEVGKMLDDVRTDYSRVMNLQLLRHTTRRNGLKELMQDAELPAEFSPSVPKKCGVHVLRDNQFADTVAAFTRNSLIGRNSIAISILQCVRENNEALMARRVFCVSHEPDGQSSLTLSAFEDVQITSIRENAQYVRSKWLPGITSFVEDACAKCTESDGLTLNVRESEYEASKTRSLMNAIALMMEDSLRWQLTNAIVEFTAFLEEAAKYTVVVQGLANVEVVPHPDLKNARIVPLFKVSLIDGEEKPLVWSTPAPEFSKMLVDLILRCLTLHSGVRSVERRLISFLYDSNTTFVTCIDEKNPTVQTCIRKIQEVLECAGKPLDEYMKTYAEFEGLITLNVKEYVENFKQQFPTTKGVEEEIRQHTVKQKEVKARIPRLVNLGLFQVDCTELNKRLSAKCTQIVDALLEVMFNRANEKAMHVIDSFQSIRETLVKPTDTPEEVVERQEFIKKIPEKVFDLQTMITEIQQVYAILDTFCVPFSEESFNRKWTAIAWPARLDDDIMQKQVDLEQTKRSLTLSLRKSQEAFQEKVVQMQHTISTFSRRKNISKLNEIVSDVHSIQEHIQQLVETANQFNTHESLLVLDKTDYTIVRDLQSDFEPFASLWLTVHDWSTAIREWQSMPFTDIDAETMERRVMNNFQVITKCTRDPRLTETLTDIAKKTKTKIEEFKPIVPYVKYLRTEGMKDRHWDQASKEVGHEVRPGKTLMTLNDVRPLMSIEYEEIFFRISEVASREHQIETSLQRMKKEWEGMRMNVQAYKATECFVVPKDTVDSVQEKLDDQMLVTQSLGFSPFKKIFENDIFAWEASLKAVQNVMDEWLTCQKAWLYLEPIFQSEDISRQLPREAKRFQKVHENWHFLTNTAHQVDLVLTFCTNNEHLKKLKENNDLLELIQRGLNQYLESKRSAFARFYFLSDDELLTILSEARDPRKIQPHFRKLFENIMDIDMRDPSNEMFGMYSQMREYIPFEQSILPRRNIENWLTEIEHMMRISIRCQLSKGIKTCAEKGRRDLILNSPGQVAIAVNQILWTQNCERSIKEHGSLEPYVPKARENLMELVEAVRQPLTNLQRVNISGLITIEVHAKDIVEKLAEEKVDSIYAFEWISQLRSYWESNDCYLRQVEAQFQYGGEYLGNTSRLVVTPLTDRIYLTLTGAMHMLLGGAPAGPAGTGKTETVKDLAKAVAKQCVVFNCQEGMTYTSMGKFFKGLAQAGAWACFDEFNRIDVEVLSVVAQQVSSLQEAARSKQYRIPFEGTEIVVDPSYSVFITMNPGYAGRTELPDNLKVLFRPVACMVPDYAMIAEIRLFSFGYSNSRVLAQKMVATFRLSSEQLSSQDHYDFGMRAVNTVISAAGLMKRECPDEKEDVLLLRALRDSNAPKFLEEDLLLFSGIISDLFPGVELPAHDYGSLLDALNTKAAEFRVEPTEMFVKKCIQLYEMNILRHGQMIVGPTMGGKTSAARVLQSAMTMLRKEKNEERYSEVFIHALNPKSITMSQLYGGFDDATGEWRDGLIGELFRVAARDTSDAKQWIFFDGPVDALWIESMNTVLDENKKLCLISGEIIAMTPYMSCWFEVEDLAVASPATVSRAGMIYMEPQSCIGVSAFIKSWKQYRLPFFIDPYKDDLERLCNSLFPELIEFVRNEVVEFSPSVWPNLVTSCFNIFEVLLDPFVPARGVELGKEQLAKIEEVHMSLFVFAIVWSFGGTGDRESRQKFDAFLRSELSSSDIGVKLPVIGILHDYEFVVEECRWVPWTERLPPFTAQVSPNTFAELIVPTADVACYKFLNRMLLQKSFNTLCCGPTGTGKTVILQQLLMHEMPKDFTPIFFTFSARTSANQTQDLIFSKFEVRRRASPQVWGAPVNKKFVILVDDLNMPVKEQYGAQPPIEILRQYMDYRGWYDRKTREFFHIVDIVFTAAMGPPGGGRTHVSQRFLRHFNLIAFPEVNEGNMGNIFGTILNCHFKSFNEEVRENVASVLRASISVFHTVTKELRPTPSQPHYLFNLRDLAKVISGLIMATPATTSNLTDLVRLWMHEELRTFKDRLISEKDRMWFDEQLKLQISRHFDLKFDTVVPPEKGINNLLFVDFMNLNAGVIYREVSCMDDLVRVLNEKLNEYNSMSFHKMHIVMFSYAVEHICRIARAIRRPNGHVLLLGVGGSGRQSLSRIAAFINEFEVFQVEVTKGYTMNVWREDVKSALRRVAFQNKQLLFLFTDTQIVHEAMLEDVNNMLNSGEVPNLFAGPDLDEVFNAMKPVCVAENIQLDKVAMYARFVKFCKFNLHVSLCMSPLGETFRGRLRMFPALVNCCTIDWFTAWPAEALRSVARNYFDKMTLLKFWNPDFKFYMTTKLPNPHYVPEVMVQVTLLNFFITPQGLEDQLLGVVVGQERKELEMRRSDLIKMNATMRAEVADIQKTILRMMEEVKGDVLDDESLIEYLKQSKTTTEEITAKVAEAEEAEVEINASRELYRPVARHSSCLYFCCAVLSNVDPMYQYSLQWFVRLFINGIESSESSDDLETRLKNLQDYFTYSFYQNISRSLFEKHKIMFSFFLCIRILQQSNGVDDDEFRFLLQGPSMKFKSIPNPASSWLTESTWDDLCYLSSQFQCFSGFNTHMGMHAEFYRAIFMSSSAHSEKLKSPYEESLTPMQRMMFLRCLRPDKLMEAIQEFVKNTLGERFIRPPPFDLVTSFKESSPAAPLIFILSQGADPFEDLKKFAEQKNMAKKLSDISLGQGQGPRAERMLQEGMENGTWVLLQNCHLATSWMPKLERLVEALGPTVHPSFRLWLTSMPNPHFPVSVLQNGVKITNEPPKGMQANVTRSVLSYRPDYLENCRKPEQFKKLFFAMSFFHALIQERRKFGPLGWNIPYEYTSGDLGCCIAQIRMFLDKYDEVPYKVIKELSGNIHYGGRVTDDWDRRTLNTLLEVFVQPSVMEDGYKFSPSGTYCSIAPGSQKDYLDYIDAWPLNTHPEIFGLHENADITCARNETFETLEAVASLQGECAPKSAAGQSPDEVVTKLAELIRGKVGEAFNVPQFQKKFPTLYSDSMNTVLVQEAIRFNRLTKVIRESLDALPLAIKGEALMSRELEEIYRCLFNNQVPAQWAERAYPSLKPLGSWVDDLVQRLGMITTWYERGHPSVYWISGFYFPQAFLTGILQNFARKQRVSIDIVSYGFEWMSVSPSCIKGPPEIGCYVHGIFIEGARVDKQKLELVESMPKVLFEQAPLLWLKPIINRVKPSDNVYVCPLYKTLRRAGTLSTTGHSTNYVLTLEVPTSVDPRHWIKRGVAMVCALNT</sequence>
<dbReference type="FunFam" id="1.20.1270.280:FF:000001">
    <property type="entry name" value="dynein heavy chain 7, axonemal"/>
    <property type="match status" value="1"/>
</dbReference>
<keyword evidence="5" id="KW-0677">Repeat</keyword>
<dbReference type="InterPro" id="IPR004273">
    <property type="entry name" value="Dynein_heavy_D6_P-loop"/>
</dbReference>
<dbReference type="Gene3D" id="1.20.58.1120">
    <property type="match status" value="1"/>
</dbReference>
<dbReference type="Gene3D" id="1.20.140.100">
    <property type="entry name" value="Dynein heavy chain, N-terminal domain 2"/>
    <property type="match status" value="1"/>
</dbReference>
<dbReference type="FunFam" id="1.10.8.1220:FF:000001">
    <property type="entry name" value="Dynein axonemal heavy chain 5"/>
    <property type="match status" value="1"/>
</dbReference>
<dbReference type="FunFam" id="1.10.8.710:FF:000004">
    <property type="entry name" value="Dynein axonemal heavy chain 6"/>
    <property type="match status" value="1"/>
</dbReference>
<dbReference type="InterPro" id="IPR024317">
    <property type="entry name" value="Dynein_heavy_chain_D4_dom"/>
</dbReference>
<dbReference type="Gene3D" id="3.10.490.20">
    <property type="match status" value="1"/>
</dbReference>
<dbReference type="Pfam" id="PF18198">
    <property type="entry name" value="AAA_lid_11"/>
    <property type="match status" value="1"/>
</dbReference>
<dbReference type="FunFam" id="3.40.50.300:FF:000063">
    <property type="entry name" value="dynein heavy chain 6, axonemal"/>
    <property type="match status" value="1"/>
</dbReference>
<feature type="domain" description="Dynein heavy chain AAA 5 extension" evidence="19">
    <location>
        <begin position="1829"/>
        <end position="1958"/>
    </location>
</feature>
<dbReference type="Gene3D" id="3.40.50.300">
    <property type="entry name" value="P-loop containing nucleotide triphosphate hydrolases"/>
    <property type="match status" value="5"/>
</dbReference>
<proteinExistence type="inferred from homology"/>
<dbReference type="Pfam" id="PF17852">
    <property type="entry name" value="Dynein_AAA_lid"/>
    <property type="match status" value="1"/>
</dbReference>
<dbReference type="Pfam" id="PF03028">
    <property type="entry name" value="Dynein_heavy"/>
    <property type="match status" value="1"/>
</dbReference>
<dbReference type="Pfam" id="PF12774">
    <property type="entry name" value="AAA_6"/>
    <property type="match status" value="1"/>
</dbReference>
<dbReference type="InterPro" id="IPR035699">
    <property type="entry name" value="AAA_6"/>
</dbReference>
<feature type="domain" description="Dynein heavy chain hydrolytic ATP-binding dynein motor region" evidence="16">
    <location>
        <begin position="1335"/>
        <end position="1661"/>
    </location>
</feature>
<feature type="domain" description="Dynein heavy chain region D6 P-loop" evidence="14">
    <location>
        <begin position="2892"/>
        <end position="3004"/>
    </location>
</feature>
<dbReference type="Pfam" id="PF12780">
    <property type="entry name" value="AAA_8"/>
    <property type="match status" value="1"/>
</dbReference>
<dbReference type="Gene3D" id="1.10.8.1220">
    <property type="match status" value="1"/>
</dbReference>
<dbReference type="Gene3D" id="1.20.920.30">
    <property type="match status" value="1"/>
</dbReference>
<evidence type="ECO:0000256" key="13">
    <source>
        <dbReference type="ARBA" id="ARBA00023273"/>
    </source>
</evidence>
<evidence type="ECO:0000259" key="16">
    <source>
        <dbReference type="Pfam" id="PF12774"/>
    </source>
</evidence>
<keyword evidence="10" id="KW-0969">Cilium</keyword>
<evidence type="ECO:0000256" key="7">
    <source>
        <dbReference type="ARBA" id="ARBA00022840"/>
    </source>
</evidence>
<dbReference type="InterPro" id="IPR042219">
    <property type="entry name" value="AAA_lid_11_sf"/>
</dbReference>
<dbReference type="Gene3D" id="1.10.8.720">
    <property type="entry name" value="Region D6 of dynein motor"/>
    <property type="match status" value="1"/>
</dbReference>
<dbReference type="FunFam" id="3.10.490.20:FF:000001">
    <property type="entry name" value="dynein heavy chain 7, axonemal"/>
    <property type="match status" value="1"/>
</dbReference>
<evidence type="ECO:0000256" key="5">
    <source>
        <dbReference type="ARBA" id="ARBA00022737"/>
    </source>
</evidence>
<feature type="domain" description="Dynein heavy chain AAA module D4" evidence="17">
    <location>
        <begin position="2326"/>
        <end position="2531"/>
    </location>
</feature>
<dbReference type="GO" id="GO:0045505">
    <property type="term" value="F:dynein intermediate chain binding"/>
    <property type="evidence" value="ECO:0007669"/>
    <property type="project" value="InterPro"/>
</dbReference>
<dbReference type="Gene3D" id="6.10.140.1060">
    <property type="match status" value="1"/>
</dbReference>
<dbReference type="SUPFAM" id="SSF52540">
    <property type="entry name" value="P-loop containing nucleoside triphosphate hydrolases"/>
    <property type="match status" value="4"/>
</dbReference>
<dbReference type="GO" id="GO:0005858">
    <property type="term" value="C:axonemal dynein complex"/>
    <property type="evidence" value="ECO:0007669"/>
    <property type="project" value="UniProtKB-ARBA"/>
</dbReference>
<keyword evidence="6" id="KW-0547">Nucleotide-binding</keyword>
<dbReference type="InterPro" id="IPR041658">
    <property type="entry name" value="AAA_lid_11"/>
</dbReference>
<dbReference type="PANTHER" id="PTHR22878:SF68">
    <property type="entry name" value="DYNEIN HEAVY CHAIN 6, AXONEMAL-LIKE"/>
    <property type="match status" value="1"/>
</dbReference>
<dbReference type="Gene3D" id="1.10.287.2620">
    <property type="match status" value="1"/>
</dbReference>
<dbReference type="GO" id="GO:0008017">
    <property type="term" value="F:microtubule binding"/>
    <property type="evidence" value="ECO:0007669"/>
    <property type="project" value="UniProtKB-ARBA"/>
</dbReference>
<dbReference type="Pfam" id="PF08393">
    <property type="entry name" value="DHC_N2"/>
    <property type="match status" value="1"/>
</dbReference>
<evidence type="ECO:0000259" key="18">
    <source>
        <dbReference type="Pfam" id="PF12781"/>
    </source>
</evidence>
<dbReference type="InterPro" id="IPR043160">
    <property type="entry name" value="Dynein_C_barrel"/>
</dbReference>
<dbReference type="FunFam" id="1.20.920.30:FF:000009">
    <property type="entry name" value="Dynein heavy chain 9"/>
    <property type="match status" value="1"/>
</dbReference>
<evidence type="ECO:0000256" key="1">
    <source>
        <dbReference type="ARBA" id="ARBA00004430"/>
    </source>
</evidence>
<feature type="domain" description="Dynein heavy chain AAA lid" evidence="20">
    <location>
        <begin position="3036"/>
        <end position="3174"/>
    </location>
</feature>
<dbReference type="InterPro" id="IPR054354">
    <property type="entry name" value="DYNC2H1-like_lid"/>
</dbReference>
<evidence type="ECO:0000259" key="14">
    <source>
        <dbReference type="Pfam" id="PF03028"/>
    </source>
</evidence>
<dbReference type="InterPro" id="IPR042222">
    <property type="entry name" value="Dynein_2_N"/>
</dbReference>
<evidence type="ECO:0000259" key="21">
    <source>
        <dbReference type="Pfam" id="PF18199"/>
    </source>
</evidence>
<gene>
    <name evidence="23" type="ORF">TVY486_1005380</name>
</gene>
<dbReference type="PANTHER" id="PTHR22878">
    <property type="entry name" value="DYNEIN HEAVY CHAIN 6, AXONEMAL-LIKE-RELATED"/>
    <property type="match status" value="1"/>
</dbReference>
<dbReference type="FunFam" id="1.10.287.2620:FF:000002">
    <property type="entry name" value="Dynein heavy chain 2, axonemal"/>
    <property type="match status" value="1"/>
</dbReference>
<accession>G0U6I3</accession>
<dbReference type="InterPro" id="IPR041228">
    <property type="entry name" value="Dynein_C"/>
</dbReference>
<dbReference type="InterPro" id="IPR026983">
    <property type="entry name" value="DHC"/>
</dbReference>
<name>G0U6I3_TRYVY</name>
<keyword evidence="7" id="KW-0067">ATP-binding</keyword>
<dbReference type="Gene3D" id="1.10.8.710">
    <property type="match status" value="1"/>
</dbReference>
<keyword evidence="8" id="KW-0243">Dynein</keyword>
<dbReference type="GO" id="GO:0003341">
    <property type="term" value="P:cilium movement"/>
    <property type="evidence" value="ECO:0007669"/>
    <property type="project" value="UniProtKB-ARBA"/>
</dbReference>
<dbReference type="FunFam" id="1.20.140.100:FF:000001">
    <property type="entry name" value="dynein heavy chain 17, axonemal"/>
    <property type="match status" value="1"/>
</dbReference>
<evidence type="ECO:0000256" key="2">
    <source>
        <dbReference type="ARBA" id="ARBA00008887"/>
    </source>
</evidence>
<keyword evidence="9" id="KW-0175">Coiled coil</keyword>
<dbReference type="FunFam" id="3.20.180.20:FF:000001">
    <property type="entry name" value="Dynein axonemal heavy chain 5"/>
    <property type="match status" value="1"/>
</dbReference>
<feature type="domain" description="Dynein heavy chain linker" evidence="15">
    <location>
        <begin position="802"/>
        <end position="1206"/>
    </location>
</feature>
<evidence type="ECO:0000313" key="23">
    <source>
        <dbReference type="EMBL" id="CCC51487.1"/>
    </source>
</evidence>
<dbReference type="Pfam" id="PF18199">
    <property type="entry name" value="Dynein_C"/>
    <property type="match status" value="1"/>
</dbReference>
<evidence type="ECO:0000259" key="19">
    <source>
        <dbReference type="Pfam" id="PF17852"/>
    </source>
</evidence>
<dbReference type="InterPro" id="IPR035706">
    <property type="entry name" value="AAA_9"/>
</dbReference>
<evidence type="ECO:0000256" key="12">
    <source>
        <dbReference type="ARBA" id="ARBA00023212"/>
    </source>
</evidence>
<dbReference type="Gene3D" id="1.10.472.130">
    <property type="match status" value="1"/>
</dbReference>
<comment type="similarity">
    <text evidence="2">Belongs to the dynein heavy chain family.</text>
</comment>
<evidence type="ECO:0000259" key="22">
    <source>
        <dbReference type="Pfam" id="PF22597"/>
    </source>
</evidence>
<feature type="domain" description="Dynein heavy chain ATP-binding dynein motor region" evidence="18">
    <location>
        <begin position="2537"/>
        <end position="2646"/>
    </location>
</feature>
<keyword evidence="11" id="KW-0505">Motor protein</keyword>
<comment type="subcellular location">
    <subcellularLocation>
        <location evidence="1">Cytoplasm</location>
        <location evidence="1">Cytoskeleton</location>
        <location evidence="1">Cilium axoneme</location>
    </subcellularLocation>
</comment>
<protein>
    <submittedName>
        <fullName evidence="23">Putative dynein heavy chain</fullName>
    </submittedName>
</protein>
<dbReference type="GO" id="GO:0008569">
    <property type="term" value="F:minus-end-directed microtubule motor activity"/>
    <property type="evidence" value="ECO:0007669"/>
    <property type="project" value="InterPro"/>
</dbReference>
<dbReference type="InterPro" id="IPR043157">
    <property type="entry name" value="Dynein_AAA1S"/>
</dbReference>
<dbReference type="Gene3D" id="3.20.180.20">
    <property type="entry name" value="Dynein heavy chain, N-terminal domain 2"/>
    <property type="match status" value="1"/>
</dbReference>
<feature type="domain" description="Dynein 2 heavy chain 1 cytoplasmic ATPase lid" evidence="22">
    <location>
        <begin position="2168"/>
        <end position="2252"/>
    </location>
</feature>
<evidence type="ECO:0000256" key="3">
    <source>
        <dbReference type="ARBA" id="ARBA00022490"/>
    </source>
</evidence>
<reference evidence="23" key="1">
    <citation type="journal article" date="2012" name="Proc. Natl. Acad. Sci. U.S.A.">
        <title>Antigenic diversity is generated by distinct evolutionary mechanisms in African trypanosome species.</title>
        <authorList>
            <person name="Jackson A.P."/>
            <person name="Berry A."/>
            <person name="Aslett M."/>
            <person name="Allison H.C."/>
            <person name="Burton P."/>
            <person name="Vavrova-Anderson J."/>
            <person name="Brown R."/>
            <person name="Browne H."/>
            <person name="Corton N."/>
            <person name="Hauser H."/>
            <person name="Gamble J."/>
            <person name="Gilderthorp R."/>
            <person name="Marcello L."/>
            <person name="McQuillan J."/>
            <person name="Otto T.D."/>
            <person name="Quail M.A."/>
            <person name="Sanders M.J."/>
            <person name="van Tonder A."/>
            <person name="Ginger M.L."/>
            <person name="Field M.C."/>
            <person name="Barry J.D."/>
            <person name="Hertz-Fowler C."/>
            <person name="Berriman M."/>
        </authorList>
    </citation>
    <scope>NUCLEOTIDE SEQUENCE</scope>
    <source>
        <strain evidence="23">Y486</strain>
    </source>
</reference>
<dbReference type="Gene3D" id="1.20.1270.280">
    <property type="match status" value="1"/>
</dbReference>
<dbReference type="Pfam" id="PF22597">
    <property type="entry name" value="DYN_lid"/>
    <property type="match status" value="1"/>
</dbReference>
<dbReference type="VEuPathDB" id="TriTrypDB:TvY486_1005380"/>
<dbReference type="GO" id="GO:0005524">
    <property type="term" value="F:ATP binding"/>
    <property type="evidence" value="ECO:0007669"/>
    <property type="project" value="UniProtKB-KW"/>
</dbReference>
<evidence type="ECO:0000259" key="15">
    <source>
        <dbReference type="Pfam" id="PF08393"/>
    </source>
</evidence>
<evidence type="ECO:0000256" key="8">
    <source>
        <dbReference type="ARBA" id="ARBA00023017"/>
    </source>
</evidence>
<evidence type="ECO:0000256" key="4">
    <source>
        <dbReference type="ARBA" id="ARBA00022701"/>
    </source>
</evidence>
<keyword evidence="3" id="KW-0963">Cytoplasm</keyword>
<keyword evidence="12" id="KW-0206">Cytoskeleton</keyword>
<dbReference type="Pfam" id="PF12781">
    <property type="entry name" value="AAA_9"/>
    <property type="match status" value="1"/>
</dbReference>
<dbReference type="GO" id="GO:0051959">
    <property type="term" value="F:dynein light intermediate chain binding"/>
    <property type="evidence" value="ECO:0007669"/>
    <property type="project" value="InterPro"/>
</dbReference>
<evidence type="ECO:0000256" key="6">
    <source>
        <dbReference type="ARBA" id="ARBA00022741"/>
    </source>
</evidence>
<keyword evidence="13" id="KW-0966">Cell projection</keyword>
<dbReference type="InterPro" id="IPR027417">
    <property type="entry name" value="P-loop_NTPase"/>
</dbReference>
<dbReference type="FunFam" id="3.40.50.300:FF:002213">
    <property type="entry name" value="Putative dynein heavy chain"/>
    <property type="match status" value="1"/>
</dbReference>
<evidence type="ECO:0000259" key="17">
    <source>
        <dbReference type="Pfam" id="PF12780"/>
    </source>
</evidence>
<dbReference type="InterPro" id="IPR041466">
    <property type="entry name" value="Dynein_AAA5_ext"/>
</dbReference>
<dbReference type="FunFam" id="1.10.8.720:FF:000001">
    <property type="entry name" value="dynein heavy chain 7, axonemal"/>
    <property type="match status" value="1"/>
</dbReference>
<keyword evidence="4" id="KW-0493">Microtubule</keyword>
<dbReference type="GO" id="GO:0005874">
    <property type="term" value="C:microtubule"/>
    <property type="evidence" value="ECO:0007669"/>
    <property type="project" value="UniProtKB-KW"/>
</dbReference>
<dbReference type="FunFam" id="3.40.50.300:FF:002141">
    <property type="entry name" value="Dynein heavy chain"/>
    <property type="match status" value="1"/>
</dbReference>
<evidence type="ECO:0000256" key="9">
    <source>
        <dbReference type="ARBA" id="ARBA00023054"/>
    </source>
</evidence>
<evidence type="ECO:0000259" key="20">
    <source>
        <dbReference type="Pfam" id="PF18198"/>
    </source>
</evidence>
<evidence type="ECO:0000256" key="11">
    <source>
        <dbReference type="ARBA" id="ARBA00023175"/>
    </source>
</evidence>
<dbReference type="InterPro" id="IPR013602">
    <property type="entry name" value="Dynein_heavy_linker"/>
</dbReference>
<dbReference type="FunFam" id="3.40.50.300:FF:000362">
    <property type="entry name" value="Dynein, axonemal, heavy chain 6"/>
    <property type="match status" value="1"/>
</dbReference>
<feature type="domain" description="Dynein heavy chain C-terminal" evidence="21">
    <location>
        <begin position="3181"/>
        <end position="3484"/>
    </location>
</feature>
<dbReference type="FunFam" id="1.20.58.1120:FF:000001">
    <property type="entry name" value="dynein heavy chain 2, axonemal"/>
    <property type="match status" value="1"/>
</dbReference>
<dbReference type="InterPro" id="IPR042228">
    <property type="entry name" value="Dynein_linker_3"/>
</dbReference>
<dbReference type="EMBL" id="HE573026">
    <property type="protein sequence ID" value="CCC51487.1"/>
    <property type="molecule type" value="Genomic_DNA"/>
</dbReference>
<evidence type="ECO:0000256" key="10">
    <source>
        <dbReference type="ARBA" id="ARBA00023069"/>
    </source>
</evidence>